<keyword evidence="1" id="KW-1133">Transmembrane helix</keyword>
<sequence length="91" mass="10251">MVGVLMRIFSFSLVSWLGPESPFMFVWAFNTTDAVILSWCSILKKDSAYTLLNVFWIMVGIVGMVRASHISAVNFKAVWLDLLTQITALFS</sequence>
<feature type="transmembrane region" description="Helical" evidence="1">
    <location>
        <begin position="54"/>
        <end position="73"/>
    </location>
</feature>
<evidence type="ECO:0000313" key="3">
    <source>
        <dbReference type="Proteomes" id="UP000238071"/>
    </source>
</evidence>
<feature type="transmembrane region" description="Helical" evidence="1">
    <location>
        <begin position="23"/>
        <end position="42"/>
    </location>
</feature>
<protein>
    <submittedName>
        <fullName evidence="2">Uncharacterized protein</fullName>
    </submittedName>
</protein>
<comment type="caution">
    <text evidence="2">The sequence shown here is derived from an EMBL/GenBank/DDBJ whole genome shotgun (WGS) entry which is preliminary data.</text>
</comment>
<name>A0A2S6GSE1_9GAMM</name>
<accession>A0A2S6GSE1</accession>
<reference evidence="2 3" key="1">
    <citation type="submission" date="2018-02" db="EMBL/GenBank/DDBJ databases">
        <title>Subsurface microbial communities from deep shales in Ohio and West Virginia, USA.</title>
        <authorList>
            <person name="Wrighton K."/>
        </authorList>
    </citation>
    <scope>NUCLEOTIDE SEQUENCE [LARGE SCALE GENOMIC DNA]</scope>
    <source>
        <strain evidence="2 3">OWC-G53F</strain>
    </source>
</reference>
<dbReference type="Proteomes" id="UP000238071">
    <property type="component" value="Unassembled WGS sequence"/>
</dbReference>
<evidence type="ECO:0000256" key="1">
    <source>
        <dbReference type="SAM" id="Phobius"/>
    </source>
</evidence>
<organism evidence="2 3">
    <name type="scientific">Methylobacter tundripaludum</name>
    <dbReference type="NCBI Taxonomy" id="173365"/>
    <lineage>
        <taxon>Bacteria</taxon>
        <taxon>Pseudomonadati</taxon>
        <taxon>Pseudomonadota</taxon>
        <taxon>Gammaproteobacteria</taxon>
        <taxon>Methylococcales</taxon>
        <taxon>Methylococcaceae</taxon>
        <taxon>Methylobacter</taxon>
    </lineage>
</organism>
<evidence type="ECO:0000313" key="2">
    <source>
        <dbReference type="EMBL" id="PPK68175.1"/>
    </source>
</evidence>
<keyword evidence="3" id="KW-1185">Reference proteome</keyword>
<gene>
    <name evidence="2" type="ORF">B0F88_1126</name>
</gene>
<dbReference type="AlphaFoldDB" id="A0A2S6GSE1"/>
<proteinExistence type="predicted"/>
<dbReference type="EMBL" id="PTIY01000012">
    <property type="protein sequence ID" value="PPK68175.1"/>
    <property type="molecule type" value="Genomic_DNA"/>
</dbReference>
<keyword evidence="1" id="KW-0812">Transmembrane</keyword>
<keyword evidence="1" id="KW-0472">Membrane</keyword>